<dbReference type="SMART" id="SM00382">
    <property type="entry name" value="AAA"/>
    <property type="match status" value="1"/>
</dbReference>
<evidence type="ECO:0000313" key="5">
    <source>
        <dbReference type="Proteomes" id="UP000192801"/>
    </source>
</evidence>
<keyword evidence="5" id="KW-1185">Reference proteome</keyword>
<gene>
    <name evidence="4" type="ORF">BST26_06750</name>
</gene>
<dbReference type="OrthoDB" id="9809379at2"/>
<keyword evidence="1 3" id="KW-0547">Nucleotide-binding</keyword>
<accession>A0A1X0DI96</accession>
<dbReference type="PANTHER" id="PTHR23077:SF171">
    <property type="entry name" value="NUCLEAR VALOSIN-CONTAINING PROTEIN-LIKE"/>
    <property type="match status" value="1"/>
</dbReference>
<dbReference type="Gene3D" id="1.10.8.60">
    <property type="match status" value="1"/>
</dbReference>
<dbReference type="AlphaFoldDB" id="A0A1X0DI96"/>
<dbReference type="InterPro" id="IPR041569">
    <property type="entry name" value="AAA_lid_3"/>
</dbReference>
<dbReference type="SUPFAM" id="SSF52540">
    <property type="entry name" value="P-loop containing nucleoside triphosphate hydrolases"/>
    <property type="match status" value="1"/>
</dbReference>
<evidence type="ECO:0000313" key="4">
    <source>
        <dbReference type="EMBL" id="ORA72027.1"/>
    </source>
</evidence>
<dbReference type="InterPro" id="IPR003593">
    <property type="entry name" value="AAA+_ATPase"/>
</dbReference>
<sequence>MSADLEIDKLTATVADYPDVVELRLRLIRLLADRGRHADALAQAAEGLRITPDNAEIRAEVNRLAAALGSPAAGSPPAEPPQAVETPSEDGGFDWDRAESEVTDIVGPQYVGDPAPEPARPAPRTATRMSDVAGMDGVKAAIEMSFIGPLRNPELARAYGTGAGGGLLLYGPPGCGKTFLASAITGELGARFYPVGVPDIVDMVSGTTEAALQDLFTTARDTAPAVIFFDEIDAIGQKRSQLRGANVLRQLVTRLLTELENPSNDGVFVIGATNHPWDLDPALRRPGRFDRMLFVSPPDEPARAALIRAHLAGRPIEGIDLDAMVATTAGFSGADVALLCRAAAQRAMADAVAAGEPRCITMDDVRKVLKTLSPSTGPWFSMARNVVEFSNSDGAFDELAAYLQKRRRG</sequence>
<dbReference type="RefSeq" id="WP_083029986.1">
    <property type="nucleotide sequence ID" value="NZ_AP022618.1"/>
</dbReference>
<dbReference type="Gene3D" id="3.40.50.300">
    <property type="entry name" value="P-loop containing nucleotide triphosphate hydrolases"/>
    <property type="match status" value="1"/>
</dbReference>
<dbReference type="Proteomes" id="UP000192801">
    <property type="component" value="Unassembled WGS sequence"/>
</dbReference>
<dbReference type="SUPFAM" id="SSF48452">
    <property type="entry name" value="TPR-like"/>
    <property type="match status" value="1"/>
</dbReference>
<evidence type="ECO:0000256" key="1">
    <source>
        <dbReference type="ARBA" id="ARBA00022741"/>
    </source>
</evidence>
<proteinExistence type="inferred from homology"/>
<evidence type="ECO:0000256" key="2">
    <source>
        <dbReference type="ARBA" id="ARBA00022840"/>
    </source>
</evidence>
<name>A0A1X0DI96_9MYCO</name>
<comment type="caution">
    <text evidence="4">The sequence shown here is derived from an EMBL/GenBank/DDBJ whole genome shotgun (WGS) entry which is preliminary data.</text>
</comment>
<dbReference type="STRING" id="444597.BST26_06750"/>
<organism evidence="4 5">
    <name type="scientific">Mycolicibacterium insubricum</name>
    <dbReference type="NCBI Taxonomy" id="444597"/>
    <lineage>
        <taxon>Bacteria</taxon>
        <taxon>Bacillati</taxon>
        <taxon>Actinomycetota</taxon>
        <taxon>Actinomycetes</taxon>
        <taxon>Mycobacteriales</taxon>
        <taxon>Mycobacteriaceae</taxon>
        <taxon>Mycolicibacterium</taxon>
    </lineage>
</organism>
<protein>
    <submittedName>
        <fullName evidence="4">Uncharacterized protein</fullName>
    </submittedName>
</protein>
<dbReference type="InterPro" id="IPR050168">
    <property type="entry name" value="AAA_ATPase_domain"/>
</dbReference>
<dbReference type="Pfam" id="PF17862">
    <property type="entry name" value="AAA_lid_3"/>
    <property type="match status" value="1"/>
</dbReference>
<dbReference type="PROSITE" id="PS00674">
    <property type="entry name" value="AAA"/>
    <property type="match status" value="1"/>
</dbReference>
<dbReference type="InterPro" id="IPR027417">
    <property type="entry name" value="P-loop_NTPase"/>
</dbReference>
<evidence type="ECO:0000256" key="3">
    <source>
        <dbReference type="RuleBase" id="RU003651"/>
    </source>
</evidence>
<dbReference type="GO" id="GO:0016887">
    <property type="term" value="F:ATP hydrolysis activity"/>
    <property type="evidence" value="ECO:0007669"/>
    <property type="project" value="InterPro"/>
</dbReference>
<dbReference type="InterPro" id="IPR003960">
    <property type="entry name" value="ATPase_AAA_CS"/>
</dbReference>
<comment type="similarity">
    <text evidence="3">Belongs to the AAA ATPase family.</text>
</comment>
<dbReference type="EMBL" id="MVHS01000010">
    <property type="protein sequence ID" value="ORA72027.1"/>
    <property type="molecule type" value="Genomic_DNA"/>
</dbReference>
<dbReference type="InterPro" id="IPR011990">
    <property type="entry name" value="TPR-like_helical_dom_sf"/>
</dbReference>
<keyword evidence="2 3" id="KW-0067">ATP-binding</keyword>
<dbReference type="GO" id="GO:0005524">
    <property type="term" value="F:ATP binding"/>
    <property type="evidence" value="ECO:0007669"/>
    <property type="project" value="UniProtKB-KW"/>
</dbReference>
<dbReference type="InterPro" id="IPR003959">
    <property type="entry name" value="ATPase_AAA_core"/>
</dbReference>
<reference evidence="4 5" key="1">
    <citation type="submission" date="2016-12" db="EMBL/GenBank/DDBJ databases">
        <title>The new phylogeny of genus Mycobacterium.</title>
        <authorList>
            <person name="Tortoli E."/>
            <person name="Trovato A."/>
            <person name="Cirillo D.M."/>
        </authorList>
    </citation>
    <scope>NUCLEOTIDE SEQUENCE [LARGE SCALE GENOMIC DNA]</scope>
    <source>
        <strain evidence="4 5">DSM 45130</strain>
    </source>
</reference>
<dbReference type="Pfam" id="PF00004">
    <property type="entry name" value="AAA"/>
    <property type="match status" value="1"/>
</dbReference>
<dbReference type="PANTHER" id="PTHR23077">
    <property type="entry name" value="AAA-FAMILY ATPASE"/>
    <property type="match status" value="1"/>
</dbReference>